<dbReference type="GO" id="GO:0004150">
    <property type="term" value="F:dihydroneopterin aldolase activity"/>
    <property type="evidence" value="ECO:0007669"/>
    <property type="project" value="UniProtKB-EC"/>
</dbReference>
<gene>
    <name evidence="8" type="primary">folB</name>
    <name evidence="8" type="ORF">ACFP56_21350</name>
</gene>
<comment type="pathway">
    <text evidence="2 6">Cofactor biosynthesis; tetrahydrofolate biosynthesis; 2-amino-4-hydroxy-6-hydroxymethyl-7,8-dihydropteridine diphosphate from 7,8-dihydroneopterin triphosphate: step 3/4.</text>
</comment>
<dbReference type="PANTHER" id="PTHR42844">
    <property type="entry name" value="DIHYDRONEOPTERIN ALDOLASE 1-RELATED"/>
    <property type="match status" value="1"/>
</dbReference>
<dbReference type="Proteomes" id="UP001596233">
    <property type="component" value="Unassembled WGS sequence"/>
</dbReference>
<dbReference type="SUPFAM" id="SSF55620">
    <property type="entry name" value="Tetrahydrobiopterin biosynthesis enzymes-like"/>
    <property type="match status" value="1"/>
</dbReference>
<evidence type="ECO:0000256" key="2">
    <source>
        <dbReference type="ARBA" id="ARBA00005013"/>
    </source>
</evidence>
<dbReference type="InterPro" id="IPR043133">
    <property type="entry name" value="GTP-CH-I_C/QueF"/>
</dbReference>
<evidence type="ECO:0000256" key="3">
    <source>
        <dbReference type="ARBA" id="ARBA00005708"/>
    </source>
</evidence>
<evidence type="ECO:0000256" key="6">
    <source>
        <dbReference type="RuleBase" id="RU362079"/>
    </source>
</evidence>
<accession>A0ABW1VCR9</accession>
<comment type="caution">
    <text evidence="8">The sequence shown here is derived from an EMBL/GenBank/DDBJ whole genome shotgun (WGS) entry which is preliminary data.</text>
</comment>
<evidence type="ECO:0000256" key="5">
    <source>
        <dbReference type="ARBA" id="ARBA00023239"/>
    </source>
</evidence>
<dbReference type="InterPro" id="IPR006157">
    <property type="entry name" value="FolB_dom"/>
</dbReference>
<evidence type="ECO:0000313" key="9">
    <source>
        <dbReference type="Proteomes" id="UP001596233"/>
    </source>
</evidence>
<dbReference type="NCBIfam" id="TIGR00526">
    <property type="entry name" value="folB_dom"/>
    <property type="match status" value="1"/>
</dbReference>
<dbReference type="InterPro" id="IPR006156">
    <property type="entry name" value="Dihydroneopterin_aldolase"/>
</dbReference>
<dbReference type="Pfam" id="PF02152">
    <property type="entry name" value="FolB"/>
    <property type="match status" value="1"/>
</dbReference>
<dbReference type="EMBL" id="JBHSTE010000011">
    <property type="protein sequence ID" value="MFC6335186.1"/>
    <property type="molecule type" value="Genomic_DNA"/>
</dbReference>
<dbReference type="RefSeq" id="WP_379238467.1">
    <property type="nucleotide sequence ID" value="NZ_JBHSTE010000011.1"/>
</dbReference>
<dbReference type="CDD" id="cd00534">
    <property type="entry name" value="DHNA_DHNTPE"/>
    <property type="match status" value="1"/>
</dbReference>
<protein>
    <recommendedName>
        <fullName evidence="6">7,8-dihydroneopterin aldolase</fullName>
        <ecNumber evidence="6">4.1.2.25</ecNumber>
    </recommendedName>
</protein>
<sequence length="123" mass="14158">MDKMTLKGMRFFGYHGVFPEENRLGQQFYVDLELLFDMQQAARTDELDHALDYSAVHSFIKGIVEGPPFKLIEALTGHLASQVLEHYTIVNEVTVRVTKPHPPFDVQFDGVTIEMNRKRADYV</sequence>
<feature type="domain" description="Dihydroneopterin aldolase/epimerase" evidence="7">
    <location>
        <begin position="4"/>
        <end position="117"/>
    </location>
</feature>
<reference evidence="9" key="1">
    <citation type="journal article" date="2019" name="Int. J. Syst. Evol. Microbiol.">
        <title>The Global Catalogue of Microorganisms (GCM) 10K type strain sequencing project: providing services to taxonomists for standard genome sequencing and annotation.</title>
        <authorList>
            <consortium name="The Broad Institute Genomics Platform"/>
            <consortium name="The Broad Institute Genome Sequencing Center for Infectious Disease"/>
            <person name="Wu L."/>
            <person name="Ma J."/>
        </authorList>
    </citation>
    <scope>NUCLEOTIDE SEQUENCE [LARGE SCALE GENOMIC DNA]</scope>
    <source>
        <strain evidence="9">PCU 280</strain>
    </source>
</reference>
<evidence type="ECO:0000256" key="4">
    <source>
        <dbReference type="ARBA" id="ARBA00022909"/>
    </source>
</evidence>
<comment type="catalytic activity">
    <reaction evidence="1 6">
        <text>7,8-dihydroneopterin = 6-hydroxymethyl-7,8-dihydropterin + glycolaldehyde</text>
        <dbReference type="Rhea" id="RHEA:10540"/>
        <dbReference type="ChEBI" id="CHEBI:17001"/>
        <dbReference type="ChEBI" id="CHEBI:17071"/>
        <dbReference type="ChEBI" id="CHEBI:44841"/>
        <dbReference type="EC" id="4.1.2.25"/>
    </reaction>
</comment>
<organism evidence="8 9">
    <name type="scientific">Paenibacillus septentrionalis</name>
    <dbReference type="NCBI Taxonomy" id="429342"/>
    <lineage>
        <taxon>Bacteria</taxon>
        <taxon>Bacillati</taxon>
        <taxon>Bacillota</taxon>
        <taxon>Bacilli</taxon>
        <taxon>Bacillales</taxon>
        <taxon>Paenibacillaceae</taxon>
        <taxon>Paenibacillus</taxon>
    </lineage>
</organism>
<dbReference type="NCBIfam" id="TIGR00525">
    <property type="entry name" value="folB"/>
    <property type="match status" value="1"/>
</dbReference>
<dbReference type="PANTHER" id="PTHR42844:SF1">
    <property type="entry name" value="DIHYDRONEOPTERIN ALDOLASE 1-RELATED"/>
    <property type="match status" value="1"/>
</dbReference>
<proteinExistence type="inferred from homology"/>
<dbReference type="SMART" id="SM00905">
    <property type="entry name" value="FolB"/>
    <property type="match status" value="1"/>
</dbReference>
<keyword evidence="4 6" id="KW-0289">Folate biosynthesis</keyword>
<keyword evidence="9" id="KW-1185">Reference proteome</keyword>
<name>A0ABW1VCR9_9BACL</name>
<dbReference type="EC" id="4.1.2.25" evidence="6"/>
<comment type="function">
    <text evidence="6">Catalyzes the conversion of 7,8-dihydroneopterin to 6-hydroxymethyl-7,8-dihydropterin.</text>
</comment>
<evidence type="ECO:0000256" key="1">
    <source>
        <dbReference type="ARBA" id="ARBA00001353"/>
    </source>
</evidence>
<keyword evidence="5 6" id="KW-0456">Lyase</keyword>
<comment type="similarity">
    <text evidence="3 6">Belongs to the DHNA family.</text>
</comment>
<evidence type="ECO:0000259" key="7">
    <source>
        <dbReference type="SMART" id="SM00905"/>
    </source>
</evidence>
<evidence type="ECO:0000313" key="8">
    <source>
        <dbReference type="EMBL" id="MFC6335186.1"/>
    </source>
</evidence>
<dbReference type="Gene3D" id="3.30.1130.10">
    <property type="match status" value="1"/>
</dbReference>